<dbReference type="EMBL" id="LHYH01000018">
    <property type="protein sequence ID" value="KXB06947.1"/>
    <property type="molecule type" value="Genomic_DNA"/>
</dbReference>
<sequence>MGDSNSYLLRAWGPLLEELFSNLLENSIAHSGCEKIRVSSEEAGDECIVTVEDDRRGISDEDKDKIFDRGFKKGETAGPGLGTYLVKEIAESYGGSAEVKDSELGGAKFVVHLERVHV</sequence>
<dbReference type="EC" id="2.7.13.3" evidence="2"/>
<feature type="domain" description="Histidine kinase" evidence="7">
    <location>
        <begin position="16"/>
        <end position="117"/>
    </location>
</feature>
<name>A0A133VKJ6_9EURY</name>
<evidence type="ECO:0000259" key="7">
    <source>
        <dbReference type="PROSITE" id="PS50109"/>
    </source>
</evidence>
<keyword evidence="4" id="KW-0547">Nucleotide-binding</keyword>
<protein>
    <recommendedName>
        <fullName evidence="2">histidine kinase</fullName>
        <ecNumber evidence="2">2.7.13.3</ecNumber>
    </recommendedName>
</protein>
<dbReference type="Proteomes" id="UP000070504">
    <property type="component" value="Unassembled WGS sequence"/>
</dbReference>
<evidence type="ECO:0000256" key="2">
    <source>
        <dbReference type="ARBA" id="ARBA00012438"/>
    </source>
</evidence>
<dbReference type="GO" id="GO:0004673">
    <property type="term" value="F:protein histidine kinase activity"/>
    <property type="evidence" value="ECO:0007669"/>
    <property type="project" value="UniProtKB-EC"/>
</dbReference>
<evidence type="ECO:0000256" key="3">
    <source>
        <dbReference type="ARBA" id="ARBA00022679"/>
    </source>
</evidence>
<reference evidence="8 9" key="1">
    <citation type="journal article" date="2016" name="Sci. Rep.">
        <title>Metabolic traits of an uncultured archaeal lineage -MSBL1- from brine pools of the Red Sea.</title>
        <authorList>
            <person name="Mwirichia R."/>
            <person name="Alam I."/>
            <person name="Rashid M."/>
            <person name="Vinu M."/>
            <person name="Ba-Alawi W."/>
            <person name="Anthony Kamau A."/>
            <person name="Kamanda Ngugi D."/>
            <person name="Goker M."/>
            <person name="Klenk H.P."/>
            <person name="Bajic V."/>
            <person name="Stingl U."/>
        </authorList>
    </citation>
    <scope>NUCLEOTIDE SEQUENCE [LARGE SCALE GENOMIC DNA]</scope>
    <source>
        <strain evidence="8">SCGC-AAA382K21</strain>
    </source>
</reference>
<dbReference type="PANTHER" id="PTHR44936">
    <property type="entry name" value="SENSOR PROTEIN CREC"/>
    <property type="match status" value="1"/>
</dbReference>
<dbReference type="Gene3D" id="3.30.565.10">
    <property type="entry name" value="Histidine kinase-like ATPase, C-terminal domain"/>
    <property type="match status" value="1"/>
</dbReference>
<evidence type="ECO:0000256" key="6">
    <source>
        <dbReference type="ARBA" id="ARBA00022840"/>
    </source>
</evidence>
<evidence type="ECO:0000256" key="1">
    <source>
        <dbReference type="ARBA" id="ARBA00000085"/>
    </source>
</evidence>
<evidence type="ECO:0000256" key="5">
    <source>
        <dbReference type="ARBA" id="ARBA00022777"/>
    </source>
</evidence>
<dbReference type="InterPro" id="IPR004358">
    <property type="entry name" value="Sig_transdc_His_kin-like_C"/>
</dbReference>
<dbReference type="PRINTS" id="PR00344">
    <property type="entry name" value="BCTRLSENSOR"/>
</dbReference>
<dbReference type="AlphaFoldDB" id="A0A133VKJ6"/>
<evidence type="ECO:0000313" key="9">
    <source>
        <dbReference type="Proteomes" id="UP000070504"/>
    </source>
</evidence>
<keyword evidence="9" id="KW-1185">Reference proteome</keyword>
<keyword evidence="6" id="KW-0067">ATP-binding</keyword>
<dbReference type="InterPro" id="IPR050980">
    <property type="entry name" value="2C_sensor_his_kinase"/>
</dbReference>
<evidence type="ECO:0000313" key="8">
    <source>
        <dbReference type="EMBL" id="KXB06947.1"/>
    </source>
</evidence>
<dbReference type="SMART" id="SM00387">
    <property type="entry name" value="HATPase_c"/>
    <property type="match status" value="1"/>
</dbReference>
<dbReference type="Pfam" id="PF02518">
    <property type="entry name" value="HATPase_c"/>
    <property type="match status" value="1"/>
</dbReference>
<dbReference type="PROSITE" id="PS50109">
    <property type="entry name" value="HIS_KIN"/>
    <property type="match status" value="1"/>
</dbReference>
<proteinExistence type="predicted"/>
<dbReference type="InterPro" id="IPR036890">
    <property type="entry name" value="HATPase_C_sf"/>
</dbReference>
<comment type="caution">
    <text evidence="8">The sequence shown here is derived from an EMBL/GenBank/DDBJ whole genome shotgun (WGS) entry which is preliminary data.</text>
</comment>
<organism evidence="8 9">
    <name type="scientific">candidate division MSBL1 archaeon SCGC-AAA382K21</name>
    <dbReference type="NCBI Taxonomy" id="1698283"/>
    <lineage>
        <taxon>Archaea</taxon>
        <taxon>Methanobacteriati</taxon>
        <taxon>Methanobacteriota</taxon>
        <taxon>candidate division MSBL1</taxon>
    </lineage>
</organism>
<dbReference type="InterPro" id="IPR003594">
    <property type="entry name" value="HATPase_dom"/>
</dbReference>
<evidence type="ECO:0000256" key="4">
    <source>
        <dbReference type="ARBA" id="ARBA00022741"/>
    </source>
</evidence>
<dbReference type="SUPFAM" id="SSF55874">
    <property type="entry name" value="ATPase domain of HSP90 chaperone/DNA topoisomerase II/histidine kinase"/>
    <property type="match status" value="1"/>
</dbReference>
<accession>A0A133VKJ6</accession>
<comment type="catalytic activity">
    <reaction evidence="1">
        <text>ATP + protein L-histidine = ADP + protein N-phospho-L-histidine.</text>
        <dbReference type="EC" id="2.7.13.3"/>
    </reaction>
</comment>
<keyword evidence="5" id="KW-0418">Kinase</keyword>
<gene>
    <name evidence="8" type="ORF">AKJ54_00930</name>
</gene>
<dbReference type="InterPro" id="IPR005467">
    <property type="entry name" value="His_kinase_dom"/>
</dbReference>
<dbReference type="PANTHER" id="PTHR44936:SF10">
    <property type="entry name" value="SENSOR PROTEIN RSTB"/>
    <property type="match status" value="1"/>
</dbReference>
<keyword evidence="3" id="KW-0808">Transferase</keyword>
<dbReference type="GO" id="GO:0005524">
    <property type="term" value="F:ATP binding"/>
    <property type="evidence" value="ECO:0007669"/>
    <property type="project" value="UniProtKB-KW"/>
</dbReference>